<feature type="transmembrane region" description="Helical" evidence="5">
    <location>
        <begin position="216"/>
        <end position="238"/>
    </location>
</feature>
<feature type="domain" description="ABC transmembrane type-2" evidence="6">
    <location>
        <begin position="19"/>
        <end position="241"/>
    </location>
</feature>
<dbReference type="GO" id="GO:0140359">
    <property type="term" value="F:ABC-type transporter activity"/>
    <property type="evidence" value="ECO:0007669"/>
    <property type="project" value="InterPro"/>
</dbReference>
<dbReference type="PANTHER" id="PTHR43229">
    <property type="entry name" value="NODULATION PROTEIN J"/>
    <property type="match status" value="1"/>
</dbReference>
<feature type="transmembrane region" description="Helical" evidence="5">
    <location>
        <begin position="21"/>
        <end position="40"/>
    </location>
</feature>
<dbReference type="OrthoDB" id="2827674at2"/>
<evidence type="ECO:0000259" key="6">
    <source>
        <dbReference type="PROSITE" id="PS51012"/>
    </source>
</evidence>
<keyword evidence="5" id="KW-1003">Cell membrane</keyword>
<evidence type="ECO:0000256" key="3">
    <source>
        <dbReference type="ARBA" id="ARBA00022989"/>
    </source>
</evidence>
<dbReference type="GO" id="GO:0043190">
    <property type="term" value="C:ATP-binding cassette (ABC) transporter complex"/>
    <property type="evidence" value="ECO:0007669"/>
    <property type="project" value="InterPro"/>
</dbReference>
<comment type="subcellular location">
    <subcellularLocation>
        <location evidence="5">Cell membrane</location>
        <topology evidence="5">Multi-pass membrane protein</topology>
    </subcellularLocation>
    <subcellularLocation>
        <location evidence="1">Membrane</location>
        <topology evidence="1">Multi-pass membrane protein</topology>
    </subcellularLocation>
</comment>
<reference evidence="7 8" key="1">
    <citation type="submission" date="2016-01" db="EMBL/GenBank/DDBJ databases">
        <title>Genome Sequences of Twelve Sporeforming Bacillus Species Isolated from Foods.</title>
        <authorList>
            <person name="Berendsen E.M."/>
            <person name="Wells-Bennik M.H."/>
            <person name="Krawcyk A.O."/>
            <person name="De Jong A."/>
            <person name="Holsappel S."/>
            <person name="Eijlander R.T."/>
            <person name="Kuipers O.P."/>
        </authorList>
    </citation>
    <scope>NUCLEOTIDE SEQUENCE [LARGE SCALE GENOMIC DNA]</scope>
    <source>
        <strain evidence="7 8">B4102</strain>
    </source>
</reference>
<evidence type="ECO:0000256" key="4">
    <source>
        <dbReference type="ARBA" id="ARBA00023136"/>
    </source>
</evidence>
<dbReference type="InterPro" id="IPR047817">
    <property type="entry name" value="ABC2_TM_bact-type"/>
</dbReference>
<keyword evidence="4 5" id="KW-0472">Membrane</keyword>
<evidence type="ECO:0000256" key="2">
    <source>
        <dbReference type="ARBA" id="ARBA00022692"/>
    </source>
</evidence>
<dbReference type="Pfam" id="PF01061">
    <property type="entry name" value="ABC2_membrane"/>
    <property type="match status" value="1"/>
</dbReference>
<keyword evidence="8" id="KW-1185">Reference proteome</keyword>
<keyword evidence="3 5" id="KW-1133">Transmembrane helix</keyword>
<comment type="similarity">
    <text evidence="5">Belongs to the ABC-2 integral membrane protein family.</text>
</comment>
<name>A0A150KN62_9BACI</name>
<dbReference type="InterPro" id="IPR000412">
    <property type="entry name" value="ABC_2_transport"/>
</dbReference>
<accession>A0A150KN62</accession>
<dbReference type="InterPro" id="IPR051784">
    <property type="entry name" value="Nod_factor_ABC_transporter"/>
</dbReference>
<dbReference type="PATRIC" id="fig|46224.3.peg.3888"/>
<feature type="transmembrane region" description="Helical" evidence="5">
    <location>
        <begin position="165"/>
        <end position="183"/>
    </location>
</feature>
<feature type="transmembrane region" description="Helical" evidence="5">
    <location>
        <begin position="104"/>
        <end position="122"/>
    </location>
</feature>
<dbReference type="Proteomes" id="UP000075666">
    <property type="component" value="Unassembled WGS sequence"/>
</dbReference>
<feature type="transmembrane region" description="Helical" evidence="5">
    <location>
        <begin position="134"/>
        <end position="159"/>
    </location>
</feature>
<feature type="transmembrane region" description="Helical" evidence="5">
    <location>
        <begin position="52"/>
        <end position="74"/>
    </location>
</feature>
<dbReference type="AlphaFoldDB" id="A0A150KN62"/>
<dbReference type="InterPro" id="IPR013525">
    <property type="entry name" value="ABC2_TM"/>
</dbReference>
<dbReference type="PIRSF" id="PIRSF006648">
    <property type="entry name" value="DrrB"/>
    <property type="match status" value="1"/>
</dbReference>
<keyword evidence="2 5" id="KW-0812">Transmembrane</keyword>
<evidence type="ECO:0000313" key="7">
    <source>
        <dbReference type="EMBL" id="KYD00146.1"/>
    </source>
</evidence>
<gene>
    <name evidence="7" type="ORF">B4102_1158</name>
</gene>
<proteinExistence type="inferred from homology"/>
<evidence type="ECO:0000313" key="8">
    <source>
        <dbReference type="Proteomes" id="UP000075666"/>
    </source>
</evidence>
<keyword evidence="5" id="KW-0813">Transport</keyword>
<dbReference type="PANTHER" id="PTHR43229:SF2">
    <property type="entry name" value="NODULATION PROTEIN J"/>
    <property type="match status" value="1"/>
</dbReference>
<comment type="caution">
    <text evidence="7">The sequence shown here is derived from an EMBL/GenBank/DDBJ whole genome shotgun (WGS) entry which is preliminary data.</text>
</comment>
<evidence type="ECO:0000256" key="5">
    <source>
        <dbReference type="RuleBase" id="RU361157"/>
    </source>
</evidence>
<dbReference type="EMBL" id="LQYN01000073">
    <property type="protein sequence ID" value="KYD00146.1"/>
    <property type="molecule type" value="Genomic_DNA"/>
</dbReference>
<organism evidence="7 8">
    <name type="scientific">Heyndrickxia sporothermodurans</name>
    <dbReference type="NCBI Taxonomy" id="46224"/>
    <lineage>
        <taxon>Bacteria</taxon>
        <taxon>Bacillati</taxon>
        <taxon>Bacillota</taxon>
        <taxon>Bacilli</taxon>
        <taxon>Bacillales</taxon>
        <taxon>Bacillaceae</taxon>
        <taxon>Heyndrickxia</taxon>
    </lineage>
</organism>
<dbReference type="RefSeq" id="WP_066233426.1">
    <property type="nucleotide sequence ID" value="NZ_LQYN01000073.1"/>
</dbReference>
<evidence type="ECO:0000256" key="1">
    <source>
        <dbReference type="ARBA" id="ARBA00004141"/>
    </source>
</evidence>
<protein>
    <recommendedName>
        <fullName evidence="5">Transport permease protein</fullName>
    </recommendedName>
</protein>
<dbReference type="PROSITE" id="PS51012">
    <property type="entry name" value="ABC_TM2"/>
    <property type="match status" value="1"/>
</dbReference>
<dbReference type="STRING" id="46224.B4102_1158"/>
<sequence length="254" mass="28883">MNFISLLYRDIKYFTNFHNKMYQFLLFFQPLMFLTIFYFMRQLRGGAGSDQFVIASAIISMWSYVLYSSGSALISQKWNDTLKLLISAPTSLFQIILTKTISNSIIALVSMVLSFVYAKFIFGFQIGIENYSLFFLTVITLLFSLSVIGLILAIVFVAFQNVFDYQNLILTPVILICGVFIPVDHMPILLKVIAYLIPMTWGIKSVYGAVDLSPHLFTTIFISFLISCIYLLVAIFIIKKIEIVLRKTGKLGAI</sequence>